<comment type="caution">
    <text evidence="1">The sequence shown here is derived from an EMBL/GenBank/DDBJ whole genome shotgun (WGS) entry which is preliminary data.</text>
</comment>
<evidence type="ECO:0000313" key="2">
    <source>
        <dbReference type="Proteomes" id="UP001353858"/>
    </source>
</evidence>
<dbReference type="EMBL" id="JARPUR010000008">
    <property type="protein sequence ID" value="KAK4871661.1"/>
    <property type="molecule type" value="Genomic_DNA"/>
</dbReference>
<name>A0AAN7NYH1_9COLE</name>
<sequence length="87" mass="10117">MQMWCSIFFNLDLVTTESSIHRVKETNSNDQALPGAKLNGNVHLCRGIWMESQIVDFIYRKKKDTIFLKELATALFVEITIRYTFVS</sequence>
<dbReference type="AlphaFoldDB" id="A0AAN7NYH1"/>
<dbReference type="Proteomes" id="UP001353858">
    <property type="component" value="Unassembled WGS sequence"/>
</dbReference>
<organism evidence="1 2">
    <name type="scientific">Aquatica leii</name>
    <dbReference type="NCBI Taxonomy" id="1421715"/>
    <lineage>
        <taxon>Eukaryota</taxon>
        <taxon>Metazoa</taxon>
        <taxon>Ecdysozoa</taxon>
        <taxon>Arthropoda</taxon>
        <taxon>Hexapoda</taxon>
        <taxon>Insecta</taxon>
        <taxon>Pterygota</taxon>
        <taxon>Neoptera</taxon>
        <taxon>Endopterygota</taxon>
        <taxon>Coleoptera</taxon>
        <taxon>Polyphaga</taxon>
        <taxon>Elateriformia</taxon>
        <taxon>Elateroidea</taxon>
        <taxon>Lampyridae</taxon>
        <taxon>Luciolinae</taxon>
        <taxon>Aquatica</taxon>
    </lineage>
</organism>
<gene>
    <name evidence="1" type="ORF">RN001_015785</name>
</gene>
<accession>A0AAN7NYH1</accession>
<proteinExistence type="predicted"/>
<keyword evidence="2" id="KW-1185">Reference proteome</keyword>
<evidence type="ECO:0000313" key="1">
    <source>
        <dbReference type="EMBL" id="KAK4871661.1"/>
    </source>
</evidence>
<reference evidence="2" key="1">
    <citation type="submission" date="2023-01" db="EMBL/GenBank/DDBJ databases">
        <title>Key to firefly adult light organ development and bioluminescence: homeobox transcription factors regulate luciferase expression and transportation to peroxisome.</title>
        <authorList>
            <person name="Fu X."/>
        </authorList>
    </citation>
    <scope>NUCLEOTIDE SEQUENCE [LARGE SCALE GENOMIC DNA]</scope>
</reference>
<protein>
    <submittedName>
        <fullName evidence="1">Uncharacterized protein</fullName>
    </submittedName>
</protein>